<dbReference type="SUPFAM" id="SSF48371">
    <property type="entry name" value="ARM repeat"/>
    <property type="match status" value="1"/>
</dbReference>
<organism evidence="1">
    <name type="scientific">marine sediment metagenome</name>
    <dbReference type="NCBI Taxonomy" id="412755"/>
    <lineage>
        <taxon>unclassified sequences</taxon>
        <taxon>metagenomes</taxon>
        <taxon>ecological metagenomes</taxon>
    </lineage>
</organism>
<feature type="non-terminal residue" evidence="1">
    <location>
        <position position="297"/>
    </location>
</feature>
<gene>
    <name evidence="1" type="ORF">S01H4_34633</name>
</gene>
<dbReference type="InterPro" id="IPR016024">
    <property type="entry name" value="ARM-type_fold"/>
</dbReference>
<comment type="caution">
    <text evidence="1">The sequence shown here is derived from an EMBL/GenBank/DDBJ whole genome shotgun (WGS) entry which is preliminary data.</text>
</comment>
<reference evidence="1" key="1">
    <citation type="journal article" date="2014" name="Front. Microbiol.">
        <title>High frequency of phylogenetically diverse reductive dehalogenase-homologous genes in deep subseafloor sedimentary metagenomes.</title>
        <authorList>
            <person name="Kawai M."/>
            <person name="Futagami T."/>
            <person name="Toyoda A."/>
            <person name="Takaki Y."/>
            <person name="Nishi S."/>
            <person name="Hori S."/>
            <person name="Arai W."/>
            <person name="Tsubouchi T."/>
            <person name="Morono Y."/>
            <person name="Uchiyama I."/>
            <person name="Ito T."/>
            <person name="Fujiyama A."/>
            <person name="Inagaki F."/>
            <person name="Takami H."/>
        </authorList>
    </citation>
    <scope>NUCLEOTIDE SEQUENCE</scope>
    <source>
        <strain evidence="1">Expedition CK06-06</strain>
    </source>
</reference>
<name>X1B029_9ZZZZ</name>
<evidence type="ECO:0000313" key="1">
    <source>
        <dbReference type="EMBL" id="GAG74742.1"/>
    </source>
</evidence>
<protein>
    <recommendedName>
        <fullName evidence="2">HEAT repeat domain-containing protein</fullName>
    </recommendedName>
</protein>
<sequence length="297" mass="35251">WVIDKCPEATVKFEKDKINEAKRIEIFKRIFNKYKENKTWINQDKFRYYELANFGKSIETLNFLLKEGKKEYHYTTTFNIIELLRYMNMTGIRDIKEGITDFLLNSALNDKNEIVQSHALLALADLKLNSREVIDAVLKKLRNLPNDRIRHGLYYLISSSKYLDENIDICLEGLQYCSKMEIVTDPGVRRESRILDEEIELRNCLKKAKSFIAIKKIVKYFIAQPEKLENPIFEKTIKAIAENSANIYSKHQEVFIFLIDLFILFVKKYMDKQAKEVIYFFDKTNTRLQAFKKVYDE</sequence>
<feature type="non-terminal residue" evidence="1">
    <location>
        <position position="1"/>
    </location>
</feature>
<proteinExistence type="predicted"/>
<dbReference type="AlphaFoldDB" id="X1B029"/>
<dbReference type="EMBL" id="BART01018339">
    <property type="protein sequence ID" value="GAG74742.1"/>
    <property type="molecule type" value="Genomic_DNA"/>
</dbReference>
<accession>X1B029</accession>
<evidence type="ECO:0008006" key="2">
    <source>
        <dbReference type="Google" id="ProtNLM"/>
    </source>
</evidence>